<feature type="region of interest" description="Disordered" evidence="1">
    <location>
        <begin position="35"/>
        <end position="81"/>
    </location>
</feature>
<dbReference type="InterPro" id="IPR052684">
    <property type="entry name" value="Podoplanin_domain"/>
</dbReference>
<feature type="signal peptide" evidence="3">
    <location>
        <begin position="1"/>
        <end position="19"/>
    </location>
</feature>
<feature type="compositionally biased region" description="Low complexity" evidence="1">
    <location>
        <begin position="63"/>
        <end position="77"/>
    </location>
</feature>
<keyword evidence="2" id="KW-0812">Transmembrane</keyword>
<dbReference type="Pfam" id="PF05808">
    <property type="entry name" value="Podoplanin"/>
    <property type="match status" value="1"/>
</dbReference>
<evidence type="ECO:0000256" key="2">
    <source>
        <dbReference type="SAM" id="Phobius"/>
    </source>
</evidence>
<dbReference type="PANTHER" id="PTHR47390">
    <property type="entry name" value="PODOPLANIN"/>
    <property type="match status" value="1"/>
</dbReference>
<dbReference type="OrthoDB" id="9949959at2759"/>
<evidence type="ECO:0000313" key="5">
    <source>
        <dbReference type="Proteomes" id="UP000288216"/>
    </source>
</evidence>
<sequence>MGFGHLVLLTLAAFLCISAQRDNISDEGELVTVGGTEDKNDSVVSATISPGSERVDTDEDSNESSTATSTESNSTEDGISDIDDADGKDFLEMLTLIGIIVGAIVAVIIVLTIVVVIIKKMSGGYSP</sequence>
<dbReference type="PANTHER" id="PTHR47390:SF1">
    <property type="entry name" value="PODOPLANIN"/>
    <property type="match status" value="1"/>
</dbReference>
<reference evidence="4 5" key="1">
    <citation type="journal article" date="2018" name="Nat. Ecol. Evol.">
        <title>Shark genomes provide insights into elasmobranch evolution and the origin of vertebrates.</title>
        <authorList>
            <person name="Hara Y"/>
            <person name="Yamaguchi K"/>
            <person name="Onimaru K"/>
            <person name="Kadota M"/>
            <person name="Koyanagi M"/>
            <person name="Keeley SD"/>
            <person name="Tatsumi K"/>
            <person name="Tanaka K"/>
            <person name="Motone F"/>
            <person name="Kageyama Y"/>
            <person name="Nozu R"/>
            <person name="Adachi N"/>
            <person name="Nishimura O"/>
            <person name="Nakagawa R"/>
            <person name="Tanegashima C"/>
            <person name="Kiyatake I"/>
            <person name="Matsumoto R"/>
            <person name="Murakumo K"/>
            <person name="Nishida K"/>
            <person name="Terakita A"/>
            <person name="Kuratani S"/>
            <person name="Sato K"/>
            <person name="Hyodo S Kuraku.S."/>
        </authorList>
    </citation>
    <scope>NUCLEOTIDE SEQUENCE [LARGE SCALE GENOMIC DNA]</scope>
</reference>
<keyword evidence="3" id="KW-0732">Signal</keyword>
<evidence type="ECO:0000256" key="1">
    <source>
        <dbReference type="SAM" id="MobiDB-lite"/>
    </source>
</evidence>
<protein>
    <recommendedName>
        <fullName evidence="6">Syndecan/Neurexin domain-containing protein</fullName>
    </recommendedName>
</protein>
<dbReference type="AlphaFoldDB" id="A0A401P0Z2"/>
<keyword evidence="2" id="KW-1133">Transmembrane helix</keyword>
<gene>
    <name evidence="4" type="ORF">scyTo_0015043</name>
</gene>
<feature type="chain" id="PRO_5019426595" description="Syndecan/Neurexin domain-containing protein" evidence="3">
    <location>
        <begin position="20"/>
        <end position="127"/>
    </location>
</feature>
<name>A0A401P0Z2_SCYTO</name>
<comment type="caution">
    <text evidence="4">The sequence shown here is derived from an EMBL/GenBank/DDBJ whole genome shotgun (WGS) entry which is preliminary data.</text>
</comment>
<accession>A0A401P0Z2</accession>
<keyword evidence="5" id="KW-1185">Reference proteome</keyword>
<dbReference type="GO" id="GO:0016477">
    <property type="term" value="P:cell migration"/>
    <property type="evidence" value="ECO:0007669"/>
    <property type="project" value="TreeGrafter"/>
</dbReference>
<evidence type="ECO:0000256" key="3">
    <source>
        <dbReference type="SAM" id="SignalP"/>
    </source>
</evidence>
<proteinExistence type="predicted"/>
<evidence type="ECO:0000313" key="4">
    <source>
        <dbReference type="EMBL" id="GCB66805.1"/>
    </source>
</evidence>
<dbReference type="EMBL" id="BFAA01008336">
    <property type="protein sequence ID" value="GCB66805.1"/>
    <property type="molecule type" value="Genomic_DNA"/>
</dbReference>
<dbReference type="GO" id="GO:0007155">
    <property type="term" value="P:cell adhesion"/>
    <property type="evidence" value="ECO:0007669"/>
    <property type="project" value="TreeGrafter"/>
</dbReference>
<keyword evidence="2" id="KW-0472">Membrane</keyword>
<dbReference type="Proteomes" id="UP000288216">
    <property type="component" value="Unassembled WGS sequence"/>
</dbReference>
<feature type="transmembrane region" description="Helical" evidence="2">
    <location>
        <begin position="93"/>
        <end position="118"/>
    </location>
</feature>
<evidence type="ECO:0008006" key="6">
    <source>
        <dbReference type="Google" id="ProtNLM"/>
    </source>
</evidence>
<dbReference type="GO" id="GO:1901731">
    <property type="term" value="P:positive regulation of platelet aggregation"/>
    <property type="evidence" value="ECO:0007669"/>
    <property type="project" value="TreeGrafter"/>
</dbReference>
<dbReference type="OMA" id="DSMMFAT"/>
<dbReference type="GO" id="GO:0007165">
    <property type="term" value="P:signal transduction"/>
    <property type="evidence" value="ECO:0007669"/>
    <property type="project" value="TreeGrafter"/>
</dbReference>
<organism evidence="4 5">
    <name type="scientific">Scyliorhinus torazame</name>
    <name type="common">Cloudy catshark</name>
    <name type="synonym">Catulus torazame</name>
    <dbReference type="NCBI Taxonomy" id="75743"/>
    <lineage>
        <taxon>Eukaryota</taxon>
        <taxon>Metazoa</taxon>
        <taxon>Chordata</taxon>
        <taxon>Craniata</taxon>
        <taxon>Vertebrata</taxon>
        <taxon>Chondrichthyes</taxon>
        <taxon>Elasmobranchii</taxon>
        <taxon>Galeomorphii</taxon>
        <taxon>Galeoidea</taxon>
        <taxon>Carcharhiniformes</taxon>
        <taxon>Scyliorhinidae</taxon>
        <taxon>Scyliorhinus</taxon>
    </lineage>
</organism>